<dbReference type="Proteomes" id="UP000002217">
    <property type="component" value="Chromosome"/>
</dbReference>
<gene>
    <name evidence="4" type="ordered locus">Dtox_4153</name>
</gene>
<feature type="domain" description="Copper amine oxidase-like N-terminal" evidence="3">
    <location>
        <begin position="243"/>
        <end position="353"/>
    </location>
</feature>
<name>C8VYV0_DESAS</name>
<sequence>MLASKKSIPLILAIMLVAVMLLSSPVLAASPYTSLKSPNVADNGVRELGVIFAHFTANQLEQGDIVNFILPDNFIWTTAAIGAGKNSAQAAAQTTSEWNASVVSAAYYVRYGTANYVEVPASYSGDSNGLYQGTTKVLAFTRINDEEVRMQVIGTPTPGQDCSFYIYYKRIFVPSGFSGQIPLKFDSPSSSGFVGGTVSENKSGSDVKKISQSQQNDEEKSVQPPNDESMKSIFVVGQDSFTLNGSKISMDAVPYIKGSRVYLPVKYAAQALGINDANIKWNEEERSVVISKEEQVVKMIIGSTKIYINDNPVTVDAVPEIVTPGRAMVSLRVLAEALGADVQWDESGKEITIKTKQNADYLQKQD</sequence>
<dbReference type="InterPro" id="IPR012854">
    <property type="entry name" value="Cu_amine_oxidase-like_N"/>
</dbReference>
<dbReference type="Pfam" id="PF07833">
    <property type="entry name" value="Cu_amine_oxidN1"/>
    <property type="match status" value="1"/>
</dbReference>
<dbReference type="STRING" id="485916.Dtox_4153"/>
<dbReference type="KEGG" id="dae:Dtox_4153"/>
<evidence type="ECO:0000313" key="4">
    <source>
        <dbReference type="EMBL" id="ACV64821.1"/>
    </source>
</evidence>
<dbReference type="SUPFAM" id="SSF55383">
    <property type="entry name" value="Copper amine oxidase, domain N"/>
    <property type="match status" value="2"/>
</dbReference>
<proteinExistence type="predicted"/>
<reference evidence="4 5" key="1">
    <citation type="journal article" date="2009" name="Stand. Genomic Sci.">
        <title>Complete genome sequence of Desulfotomaculum acetoxidans type strain (5575).</title>
        <authorList>
            <person name="Spring S."/>
            <person name="Lapidus A."/>
            <person name="Schroder M."/>
            <person name="Gleim D."/>
            <person name="Sims D."/>
            <person name="Meincke L."/>
            <person name="Glavina Del Rio T."/>
            <person name="Tice H."/>
            <person name="Copeland A."/>
            <person name="Cheng J.F."/>
            <person name="Lucas S."/>
            <person name="Chen F."/>
            <person name="Nolan M."/>
            <person name="Bruce D."/>
            <person name="Goodwin L."/>
            <person name="Pitluck S."/>
            <person name="Ivanova N."/>
            <person name="Mavromatis K."/>
            <person name="Mikhailova N."/>
            <person name="Pati A."/>
            <person name="Chen A."/>
            <person name="Palaniappan K."/>
            <person name="Land M."/>
            <person name="Hauser L."/>
            <person name="Chang Y.J."/>
            <person name="Jeffries C.D."/>
            <person name="Chain P."/>
            <person name="Saunders E."/>
            <person name="Brettin T."/>
            <person name="Detter J.C."/>
            <person name="Goker M."/>
            <person name="Bristow J."/>
            <person name="Eisen J.A."/>
            <person name="Markowitz V."/>
            <person name="Hugenholtz P."/>
            <person name="Kyrpides N.C."/>
            <person name="Klenk H.P."/>
            <person name="Han C."/>
        </authorList>
    </citation>
    <scope>NUCLEOTIDE SEQUENCE [LARGE SCALE GENOMIC DNA]</scope>
    <source>
        <strain evidence="5">ATCC 49208 / DSM 771 / VKM B-1644</strain>
    </source>
</reference>
<feature type="signal peptide" evidence="2">
    <location>
        <begin position="1"/>
        <end position="28"/>
    </location>
</feature>
<evidence type="ECO:0000259" key="3">
    <source>
        <dbReference type="Pfam" id="PF07833"/>
    </source>
</evidence>
<keyword evidence="2" id="KW-0732">Signal</keyword>
<dbReference type="OrthoDB" id="9816096at2"/>
<evidence type="ECO:0000256" key="1">
    <source>
        <dbReference type="SAM" id="MobiDB-lite"/>
    </source>
</evidence>
<dbReference type="eggNOG" id="COG4987">
    <property type="taxonomic scope" value="Bacteria"/>
</dbReference>
<dbReference type="HOGENOM" id="CLU_755913_0_0_9"/>
<dbReference type="EMBL" id="CP001720">
    <property type="protein sequence ID" value="ACV64821.1"/>
    <property type="molecule type" value="Genomic_DNA"/>
</dbReference>
<accession>C8VYV0</accession>
<protein>
    <submittedName>
        <fullName evidence="4">Copper amine oxidase domain protein</fullName>
    </submittedName>
</protein>
<dbReference type="RefSeq" id="WP_015759491.1">
    <property type="nucleotide sequence ID" value="NC_013216.1"/>
</dbReference>
<dbReference type="InterPro" id="IPR036582">
    <property type="entry name" value="Mao_N_sf"/>
</dbReference>
<evidence type="ECO:0000313" key="5">
    <source>
        <dbReference type="Proteomes" id="UP000002217"/>
    </source>
</evidence>
<organism evidence="4 5">
    <name type="scientific">Desulfofarcimen acetoxidans (strain ATCC 49208 / DSM 771 / KCTC 5769 / VKM B-1644 / 5575)</name>
    <name type="common">Desulfotomaculum acetoxidans</name>
    <dbReference type="NCBI Taxonomy" id="485916"/>
    <lineage>
        <taxon>Bacteria</taxon>
        <taxon>Bacillati</taxon>
        <taxon>Bacillota</taxon>
        <taxon>Clostridia</taxon>
        <taxon>Eubacteriales</taxon>
        <taxon>Peptococcaceae</taxon>
        <taxon>Desulfofarcimen</taxon>
    </lineage>
</organism>
<dbReference type="Gene3D" id="3.30.457.10">
    <property type="entry name" value="Copper amine oxidase-like, N-terminal domain"/>
    <property type="match status" value="2"/>
</dbReference>
<evidence type="ECO:0000256" key="2">
    <source>
        <dbReference type="SAM" id="SignalP"/>
    </source>
</evidence>
<dbReference type="AlphaFoldDB" id="C8VYV0"/>
<feature type="region of interest" description="Disordered" evidence="1">
    <location>
        <begin position="195"/>
        <end position="229"/>
    </location>
</feature>
<keyword evidence="5" id="KW-1185">Reference proteome</keyword>
<feature type="chain" id="PRO_5002991827" evidence="2">
    <location>
        <begin position="29"/>
        <end position="366"/>
    </location>
</feature>